<name>A0ABR3R7Q2_9PLEO</name>
<sequence length="389" mass="42964">MSAHSLSAKCSTESLQSSSSGYSIPDKLAPALSGPMVWEGAELDPTRYIVNLSKSEVDGIRAAVVGFKLQRLPRSAISQSTFPLAANLAKKLSAMSRELHEGPGVVVLRGLDAARLNDEEAVIAFAGISSYVATQRATDSYANQTLSHIRDATKEVVPVWAKDIGLAGSKITAAMDFHSDRFSGDILALHVRNDGGAGIGGGQYLASFWKIYNELLKTEPEVLETMADADWPFELKQKHSAPYLELGPTLFFSRGKPMCQLVKAPLLGSPRIQRDPSIPKVSHKQMYAMHVVQDLAKRFSTRLDRKQGDIQFINNLSIMHAREAYQGTNGKASTRHLLRMFLRDPENAWDKPARFRNHFNDPFTAGRHQELPIIDMDPWRAISGRESHG</sequence>
<dbReference type="PANTHER" id="PTHR10696">
    <property type="entry name" value="GAMMA-BUTYROBETAINE HYDROXYLASE-RELATED"/>
    <property type="match status" value="1"/>
</dbReference>
<dbReference type="Pfam" id="PF02668">
    <property type="entry name" value="TauD"/>
    <property type="match status" value="1"/>
</dbReference>
<evidence type="ECO:0000256" key="1">
    <source>
        <dbReference type="ARBA" id="ARBA00023002"/>
    </source>
</evidence>
<dbReference type="InterPro" id="IPR042098">
    <property type="entry name" value="TauD-like_sf"/>
</dbReference>
<dbReference type="InterPro" id="IPR050411">
    <property type="entry name" value="AlphaKG_dependent_hydroxylases"/>
</dbReference>
<keyword evidence="1" id="KW-0560">Oxidoreductase</keyword>
<keyword evidence="4" id="KW-1185">Reference proteome</keyword>
<organism evidence="3 4">
    <name type="scientific">Nothophoma quercina</name>
    <dbReference type="NCBI Taxonomy" id="749835"/>
    <lineage>
        <taxon>Eukaryota</taxon>
        <taxon>Fungi</taxon>
        <taxon>Dikarya</taxon>
        <taxon>Ascomycota</taxon>
        <taxon>Pezizomycotina</taxon>
        <taxon>Dothideomycetes</taxon>
        <taxon>Pleosporomycetidae</taxon>
        <taxon>Pleosporales</taxon>
        <taxon>Pleosporineae</taxon>
        <taxon>Didymellaceae</taxon>
        <taxon>Nothophoma</taxon>
    </lineage>
</organism>
<proteinExistence type="predicted"/>
<reference evidence="3 4" key="1">
    <citation type="submission" date="2024-02" db="EMBL/GenBank/DDBJ databases">
        <title>De novo assembly and annotation of 12 fungi associated with fruit tree decline syndrome in Ontario, Canada.</title>
        <authorList>
            <person name="Sulman M."/>
            <person name="Ellouze W."/>
            <person name="Ilyukhin E."/>
        </authorList>
    </citation>
    <scope>NUCLEOTIDE SEQUENCE [LARGE SCALE GENOMIC DNA]</scope>
    <source>
        <strain evidence="3 4">M97-236</strain>
    </source>
</reference>
<dbReference type="EMBL" id="JAKIXB020000019">
    <property type="protein sequence ID" value="KAL1599997.1"/>
    <property type="molecule type" value="Genomic_DNA"/>
</dbReference>
<evidence type="ECO:0000313" key="3">
    <source>
        <dbReference type="EMBL" id="KAL1599997.1"/>
    </source>
</evidence>
<dbReference type="Gene3D" id="3.60.130.10">
    <property type="entry name" value="Clavaminate synthase-like"/>
    <property type="match status" value="1"/>
</dbReference>
<protein>
    <recommendedName>
        <fullName evidence="2">TauD/TfdA-like domain-containing protein</fullName>
    </recommendedName>
</protein>
<evidence type="ECO:0000313" key="4">
    <source>
        <dbReference type="Proteomes" id="UP001521222"/>
    </source>
</evidence>
<dbReference type="InterPro" id="IPR003819">
    <property type="entry name" value="TauD/TfdA-like"/>
</dbReference>
<dbReference type="Proteomes" id="UP001521222">
    <property type="component" value="Unassembled WGS sequence"/>
</dbReference>
<dbReference type="SUPFAM" id="SSF51197">
    <property type="entry name" value="Clavaminate synthase-like"/>
    <property type="match status" value="1"/>
</dbReference>
<comment type="caution">
    <text evidence="3">The sequence shown here is derived from an EMBL/GenBank/DDBJ whole genome shotgun (WGS) entry which is preliminary data.</text>
</comment>
<gene>
    <name evidence="3" type="ORF">SLS59_006070</name>
</gene>
<feature type="domain" description="TauD/TfdA-like" evidence="2">
    <location>
        <begin position="77"/>
        <end position="340"/>
    </location>
</feature>
<dbReference type="PANTHER" id="PTHR10696:SF54">
    <property type="entry name" value="FAMILY OXIDOREDUCTASE, PUTATIVE (AFU_ORTHOLOGUE AFUA_4G13850)-RELATED"/>
    <property type="match status" value="1"/>
</dbReference>
<evidence type="ECO:0000259" key="2">
    <source>
        <dbReference type="Pfam" id="PF02668"/>
    </source>
</evidence>
<accession>A0ABR3R7Q2</accession>